<sequence length="142" mass="14810">MGIWLIYALLSAAAAALVAIFGKVGLQNIDSNAATAVRSVIMAVFMLGVVVVQGKWSEMGTIWGHKRALGFVALSGVAGAVSWMFYFLALKYGKVAQVGPVDKLSVVIAAMLAFLFLGEKITPLNGIGIGLITVGVILTALK</sequence>
<comment type="caution">
    <text evidence="5">The sequence shown here is derived from an EMBL/GenBank/DDBJ whole genome shotgun (WGS) entry which is preliminary data.</text>
</comment>
<dbReference type="Proteomes" id="UP001153387">
    <property type="component" value="Unassembled WGS sequence"/>
</dbReference>
<keyword evidence="3" id="KW-0472">Membrane</keyword>
<evidence type="ECO:0000256" key="3">
    <source>
        <dbReference type="SAM" id="Phobius"/>
    </source>
</evidence>
<dbReference type="RefSeq" id="WP_277564082.1">
    <property type="nucleotide sequence ID" value="NZ_JAPDHZ010000002.1"/>
</dbReference>
<name>A0A9X4KDW0_9BACL</name>
<feature type="transmembrane region" description="Helical" evidence="3">
    <location>
        <begin position="101"/>
        <end position="118"/>
    </location>
</feature>
<dbReference type="GO" id="GO:0016020">
    <property type="term" value="C:membrane"/>
    <property type="evidence" value="ECO:0007669"/>
    <property type="project" value="InterPro"/>
</dbReference>
<dbReference type="Pfam" id="PF00892">
    <property type="entry name" value="EamA"/>
    <property type="match status" value="1"/>
</dbReference>
<dbReference type="PANTHER" id="PTHR22911">
    <property type="entry name" value="ACYL-MALONYL CONDENSING ENZYME-RELATED"/>
    <property type="match status" value="1"/>
</dbReference>
<reference evidence="5 6" key="1">
    <citation type="submission" date="2022-10" db="EMBL/GenBank/DDBJ databases">
        <title>Comparative genomic analysis of Cohnella hashimotonis sp. nov., isolated from the International Space Station.</title>
        <authorList>
            <person name="Simpson A."/>
            <person name="Venkateswaran K."/>
        </authorList>
    </citation>
    <scope>NUCLEOTIDE SEQUENCE [LARGE SCALE GENOMIC DNA]</scope>
    <source>
        <strain evidence="5 6">DSM 18997</strain>
    </source>
</reference>
<dbReference type="InterPro" id="IPR000620">
    <property type="entry name" value="EamA_dom"/>
</dbReference>
<feature type="transmembrane region" description="Helical" evidence="3">
    <location>
        <begin position="124"/>
        <end position="141"/>
    </location>
</feature>
<comment type="subcellular location">
    <subcellularLocation>
        <location evidence="1">Endomembrane system</location>
        <topology evidence="1">Multi-pass membrane protein</topology>
    </subcellularLocation>
</comment>
<keyword evidence="3" id="KW-1133">Transmembrane helix</keyword>
<organism evidence="5 6">
    <name type="scientific">Cohnella ginsengisoli</name>
    <dbReference type="NCBI Taxonomy" id="425004"/>
    <lineage>
        <taxon>Bacteria</taxon>
        <taxon>Bacillati</taxon>
        <taxon>Bacillota</taxon>
        <taxon>Bacilli</taxon>
        <taxon>Bacillales</taxon>
        <taxon>Paenibacillaceae</taxon>
        <taxon>Cohnella</taxon>
    </lineage>
</organism>
<evidence type="ECO:0000256" key="1">
    <source>
        <dbReference type="ARBA" id="ARBA00004127"/>
    </source>
</evidence>
<protein>
    <submittedName>
        <fullName evidence="5">EamA family transporter</fullName>
    </submittedName>
</protein>
<feature type="transmembrane region" description="Helical" evidence="3">
    <location>
        <begin position="6"/>
        <end position="24"/>
    </location>
</feature>
<comment type="similarity">
    <text evidence="2">Belongs to the EamA transporter family.</text>
</comment>
<keyword evidence="6" id="KW-1185">Reference proteome</keyword>
<keyword evidence="3" id="KW-0812">Transmembrane</keyword>
<gene>
    <name evidence="5" type="ORF">OMP38_04700</name>
</gene>
<evidence type="ECO:0000313" key="5">
    <source>
        <dbReference type="EMBL" id="MDG0790226.1"/>
    </source>
</evidence>
<dbReference type="PANTHER" id="PTHR22911:SF137">
    <property type="entry name" value="SOLUTE CARRIER FAMILY 35 MEMBER G2-RELATED"/>
    <property type="match status" value="1"/>
</dbReference>
<dbReference type="SUPFAM" id="SSF103481">
    <property type="entry name" value="Multidrug resistance efflux transporter EmrE"/>
    <property type="match status" value="1"/>
</dbReference>
<evidence type="ECO:0000313" key="6">
    <source>
        <dbReference type="Proteomes" id="UP001153387"/>
    </source>
</evidence>
<feature type="transmembrane region" description="Helical" evidence="3">
    <location>
        <begin position="68"/>
        <end position="89"/>
    </location>
</feature>
<dbReference type="InterPro" id="IPR037185">
    <property type="entry name" value="EmrE-like"/>
</dbReference>
<proteinExistence type="inferred from homology"/>
<evidence type="ECO:0000256" key="2">
    <source>
        <dbReference type="ARBA" id="ARBA00007362"/>
    </source>
</evidence>
<dbReference type="Gene3D" id="1.10.3730.20">
    <property type="match status" value="1"/>
</dbReference>
<evidence type="ECO:0000259" key="4">
    <source>
        <dbReference type="Pfam" id="PF00892"/>
    </source>
</evidence>
<dbReference type="AlphaFoldDB" id="A0A9X4KDW0"/>
<accession>A0A9X4KDW0</accession>
<dbReference type="EMBL" id="JAPDHZ010000002">
    <property type="protein sequence ID" value="MDG0790226.1"/>
    <property type="molecule type" value="Genomic_DNA"/>
</dbReference>
<feature type="transmembrane region" description="Helical" evidence="3">
    <location>
        <begin position="36"/>
        <end position="56"/>
    </location>
</feature>
<feature type="domain" description="EamA" evidence="4">
    <location>
        <begin position="3"/>
        <end position="140"/>
    </location>
</feature>